<evidence type="ECO:0000256" key="1">
    <source>
        <dbReference type="SAM" id="MobiDB-lite"/>
    </source>
</evidence>
<feature type="region of interest" description="Disordered" evidence="1">
    <location>
        <begin position="116"/>
        <end position="168"/>
    </location>
</feature>
<dbReference type="Proteomes" id="UP000230750">
    <property type="component" value="Unassembled WGS sequence"/>
</dbReference>
<reference evidence="2 3" key="1">
    <citation type="journal article" date="2017" name="PLoS Biol.">
        <title>The sea cucumber genome provides insights into morphological evolution and visceral regeneration.</title>
        <authorList>
            <person name="Zhang X."/>
            <person name="Sun L."/>
            <person name="Yuan J."/>
            <person name="Sun Y."/>
            <person name="Gao Y."/>
            <person name="Zhang L."/>
            <person name="Li S."/>
            <person name="Dai H."/>
            <person name="Hamel J.F."/>
            <person name="Liu C."/>
            <person name="Yu Y."/>
            <person name="Liu S."/>
            <person name="Lin W."/>
            <person name="Guo K."/>
            <person name="Jin S."/>
            <person name="Xu P."/>
            <person name="Storey K.B."/>
            <person name="Huan P."/>
            <person name="Zhang T."/>
            <person name="Zhou Y."/>
            <person name="Zhang J."/>
            <person name="Lin C."/>
            <person name="Li X."/>
            <person name="Xing L."/>
            <person name="Huo D."/>
            <person name="Sun M."/>
            <person name="Wang L."/>
            <person name="Mercier A."/>
            <person name="Li F."/>
            <person name="Yang H."/>
            <person name="Xiang J."/>
        </authorList>
    </citation>
    <scope>NUCLEOTIDE SEQUENCE [LARGE SCALE GENOMIC DNA]</scope>
    <source>
        <strain evidence="2">Shaxun</strain>
        <tissue evidence="2">Muscle</tissue>
    </source>
</reference>
<protein>
    <submittedName>
        <fullName evidence="2">Uncharacterized protein</fullName>
    </submittedName>
</protein>
<name>A0A2G8L9P1_STIJA</name>
<evidence type="ECO:0000313" key="3">
    <source>
        <dbReference type="Proteomes" id="UP000230750"/>
    </source>
</evidence>
<dbReference type="AlphaFoldDB" id="A0A2G8L9P1"/>
<accession>A0A2G8L9P1</accession>
<feature type="non-terminal residue" evidence="2">
    <location>
        <position position="168"/>
    </location>
</feature>
<keyword evidence="3" id="KW-1185">Reference proteome</keyword>
<dbReference type="EMBL" id="MRZV01000158">
    <property type="protein sequence ID" value="PIK56971.1"/>
    <property type="molecule type" value="Genomic_DNA"/>
</dbReference>
<comment type="caution">
    <text evidence="2">The sequence shown here is derived from an EMBL/GenBank/DDBJ whole genome shotgun (WGS) entry which is preliminary data.</text>
</comment>
<proteinExistence type="predicted"/>
<gene>
    <name evidence="2" type="ORF">BSL78_06112</name>
</gene>
<organism evidence="2 3">
    <name type="scientific">Stichopus japonicus</name>
    <name type="common">Sea cucumber</name>
    <dbReference type="NCBI Taxonomy" id="307972"/>
    <lineage>
        <taxon>Eukaryota</taxon>
        <taxon>Metazoa</taxon>
        <taxon>Echinodermata</taxon>
        <taxon>Eleutherozoa</taxon>
        <taxon>Echinozoa</taxon>
        <taxon>Holothuroidea</taxon>
        <taxon>Aspidochirotacea</taxon>
        <taxon>Aspidochirotida</taxon>
        <taxon>Stichopodidae</taxon>
        <taxon>Apostichopus</taxon>
    </lineage>
</organism>
<evidence type="ECO:0000313" key="2">
    <source>
        <dbReference type="EMBL" id="PIK56971.1"/>
    </source>
</evidence>
<sequence length="168" mass="18907">MGSANKNKTLLHKHWHAGSQGWVHPAFQTPIKPNPNVVRPYERSLSFDNRYLEDNYKPSTFNHITELPYFSIFTQAPVRRKENPLQGSHPFNGPVGPKPTALIRVQVLHSLGVLVAPEPVEEDEDEADSGSDLDSAEIEMSDELSDDPPVSVSTQTEPTEDYKREVYL</sequence>
<feature type="compositionally biased region" description="Acidic residues" evidence="1">
    <location>
        <begin position="119"/>
        <end position="146"/>
    </location>
</feature>